<reference evidence="1 2" key="1">
    <citation type="journal article" date="2010" name="BMC Genomics">
        <title>The complete genome of Zunongwangia profunda SM-A87 reveals its adaptation to the deep-sea environment and ecological role in sedimentary organic nitrogen degradation.</title>
        <authorList>
            <person name="Qin Q.L."/>
            <person name="Zhang X.Y."/>
            <person name="Wang X.M."/>
            <person name="Liu G.M."/>
            <person name="Chen X.L."/>
            <person name="Xie B.B."/>
            <person name="Dang H.Y."/>
            <person name="Zhou B.C."/>
            <person name="Yu J."/>
            <person name="Zhang Y.Z."/>
        </authorList>
    </citation>
    <scope>NUCLEOTIDE SEQUENCE [LARGE SCALE GENOMIC DNA]</scope>
    <source>
        <strain evidence="2">DSM 18752 / CCTCC AB 206139 / SM-A87</strain>
    </source>
</reference>
<proteinExistence type="predicted"/>
<dbReference type="KEGG" id="zpr:ZPR_1353"/>
<name>D5BJM3_ZUNPS</name>
<accession>D5BJM3</accession>
<sequence>MNPGIDNYWDYRFVSNQNRIIKISNSYRDRDAWN</sequence>
<dbReference type="HOGENOM" id="CLU_3376867_0_0_10"/>
<gene>
    <name evidence="1" type="ordered locus">ZPR_1353</name>
</gene>
<protein>
    <submittedName>
        <fullName evidence="1">Uncharacterized protein</fullName>
    </submittedName>
</protein>
<evidence type="ECO:0000313" key="2">
    <source>
        <dbReference type="Proteomes" id="UP000001654"/>
    </source>
</evidence>
<organism evidence="1 2">
    <name type="scientific">Zunongwangia profunda (strain DSM 18752 / CCTCC AB 206139 / SM-A87)</name>
    <name type="common">Wangia profunda</name>
    <dbReference type="NCBI Taxonomy" id="655815"/>
    <lineage>
        <taxon>Bacteria</taxon>
        <taxon>Pseudomonadati</taxon>
        <taxon>Bacteroidota</taxon>
        <taxon>Flavobacteriia</taxon>
        <taxon>Flavobacteriales</taxon>
        <taxon>Flavobacteriaceae</taxon>
        <taxon>Zunongwangia</taxon>
    </lineage>
</organism>
<dbReference type="Proteomes" id="UP000001654">
    <property type="component" value="Chromosome"/>
</dbReference>
<keyword evidence="2" id="KW-1185">Reference proteome</keyword>
<dbReference type="STRING" id="655815.ZPR_1353"/>
<evidence type="ECO:0000313" key="1">
    <source>
        <dbReference type="EMBL" id="ADF51689.1"/>
    </source>
</evidence>
<dbReference type="EMBL" id="CP001650">
    <property type="protein sequence ID" value="ADF51689.1"/>
    <property type="molecule type" value="Genomic_DNA"/>
</dbReference>
<dbReference type="AlphaFoldDB" id="D5BJM3"/>